<keyword evidence="1" id="KW-0472">Membrane</keyword>
<evidence type="ECO:0000313" key="3">
    <source>
        <dbReference type="Proteomes" id="UP000606786"/>
    </source>
</evidence>
<dbReference type="EMBL" id="CAJHJT010000056">
    <property type="protein sequence ID" value="CAD7012293.1"/>
    <property type="molecule type" value="Genomic_DNA"/>
</dbReference>
<name>A0A811VDJ8_CERCA</name>
<comment type="caution">
    <text evidence="2">The sequence shown here is derived from an EMBL/GenBank/DDBJ whole genome shotgun (WGS) entry which is preliminary data.</text>
</comment>
<protein>
    <submittedName>
        <fullName evidence="2">(Mediterranean fruit fly) hypothetical protein</fullName>
    </submittedName>
</protein>
<proteinExistence type="predicted"/>
<gene>
    <name evidence="2" type="ORF">CCAP1982_LOCUS20389</name>
</gene>
<organism evidence="2 3">
    <name type="scientific">Ceratitis capitata</name>
    <name type="common">Mediterranean fruit fly</name>
    <name type="synonym">Tephritis capitata</name>
    <dbReference type="NCBI Taxonomy" id="7213"/>
    <lineage>
        <taxon>Eukaryota</taxon>
        <taxon>Metazoa</taxon>
        <taxon>Ecdysozoa</taxon>
        <taxon>Arthropoda</taxon>
        <taxon>Hexapoda</taxon>
        <taxon>Insecta</taxon>
        <taxon>Pterygota</taxon>
        <taxon>Neoptera</taxon>
        <taxon>Endopterygota</taxon>
        <taxon>Diptera</taxon>
        <taxon>Brachycera</taxon>
        <taxon>Muscomorpha</taxon>
        <taxon>Tephritoidea</taxon>
        <taxon>Tephritidae</taxon>
        <taxon>Ceratitis</taxon>
        <taxon>Ceratitis</taxon>
    </lineage>
</organism>
<keyword evidence="3" id="KW-1185">Reference proteome</keyword>
<evidence type="ECO:0000256" key="1">
    <source>
        <dbReference type="SAM" id="Phobius"/>
    </source>
</evidence>
<feature type="transmembrane region" description="Helical" evidence="1">
    <location>
        <begin position="69"/>
        <end position="88"/>
    </location>
</feature>
<dbReference type="KEGG" id="ccat:101454659"/>
<dbReference type="Proteomes" id="UP000606786">
    <property type="component" value="Unassembled WGS sequence"/>
</dbReference>
<reference evidence="2" key="1">
    <citation type="submission" date="2020-11" db="EMBL/GenBank/DDBJ databases">
        <authorList>
            <person name="Whitehead M."/>
        </authorList>
    </citation>
    <scope>NUCLEOTIDE SEQUENCE</scope>
    <source>
        <strain evidence="2">EGII</strain>
    </source>
</reference>
<feature type="transmembrane region" description="Helical" evidence="1">
    <location>
        <begin position="12"/>
        <end position="36"/>
    </location>
</feature>
<keyword evidence="1" id="KW-1133">Transmembrane helix</keyword>
<accession>A0A811VDJ8</accession>
<dbReference type="AlphaFoldDB" id="A0A811VDJ8"/>
<keyword evidence="1" id="KW-0812">Transmembrane</keyword>
<evidence type="ECO:0000313" key="2">
    <source>
        <dbReference type="EMBL" id="CAD7012293.1"/>
    </source>
</evidence>
<sequence>MIINVCGRKVSTVYAGWLGLLFSALIILPCLMALTFADDLTRRIMDIPDVNCRVSYDKVLHDVTTLCKISVILAILSMVVSCCLIIELDRFVVPVSWRRVNSTRIDSVIVFNIADSATAAESKSKKSENLEKFGKLEKLEKLEKSEKTEKSEISIV</sequence>